<dbReference type="PANTHER" id="PTHR42785:SF1">
    <property type="entry name" value="DNA TOPOISOMERASE"/>
    <property type="match status" value="1"/>
</dbReference>
<dbReference type="PRINTS" id="PR00417">
    <property type="entry name" value="PRTPISMRASEI"/>
</dbReference>
<evidence type="ECO:0000256" key="1">
    <source>
        <dbReference type="ARBA" id="ARBA00023235"/>
    </source>
</evidence>
<reference evidence="4" key="1">
    <citation type="submission" date="2023-03" db="EMBL/GenBank/DDBJ databases">
        <authorList>
            <person name="Steffen K."/>
            <person name="Cardenas P."/>
        </authorList>
    </citation>
    <scope>NUCLEOTIDE SEQUENCE</scope>
</reference>
<proteinExistence type="predicted"/>
<dbReference type="AlphaFoldDB" id="A0AA35WCK0"/>
<organism evidence="4 5">
    <name type="scientific">Geodia barretti</name>
    <name type="common">Barrett's horny sponge</name>
    <dbReference type="NCBI Taxonomy" id="519541"/>
    <lineage>
        <taxon>Eukaryota</taxon>
        <taxon>Metazoa</taxon>
        <taxon>Porifera</taxon>
        <taxon>Demospongiae</taxon>
        <taxon>Heteroscleromorpha</taxon>
        <taxon>Tetractinellida</taxon>
        <taxon>Astrophorina</taxon>
        <taxon>Geodiidae</taxon>
        <taxon>Geodia</taxon>
    </lineage>
</organism>
<name>A0AA35WCK0_GEOBA</name>
<gene>
    <name evidence="4" type="ORF">GBAR_LOCUS7893</name>
</gene>
<dbReference type="SUPFAM" id="SSF56712">
    <property type="entry name" value="Prokaryotic type I DNA topoisomerase"/>
    <property type="match status" value="1"/>
</dbReference>
<dbReference type="InterPro" id="IPR013497">
    <property type="entry name" value="Topo_IA_cen"/>
</dbReference>
<evidence type="ECO:0000313" key="5">
    <source>
        <dbReference type="Proteomes" id="UP001174909"/>
    </source>
</evidence>
<protein>
    <submittedName>
        <fullName evidence="4">DNA topoisomerase 1</fullName>
    </submittedName>
</protein>
<dbReference type="Proteomes" id="UP001174909">
    <property type="component" value="Unassembled WGS sequence"/>
</dbReference>
<keyword evidence="5" id="KW-1185">Reference proteome</keyword>
<evidence type="ECO:0000259" key="2">
    <source>
        <dbReference type="PROSITE" id="PS50880"/>
    </source>
</evidence>
<dbReference type="SMART" id="SM00493">
    <property type="entry name" value="TOPRIM"/>
    <property type="match status" value="1"/>
</dbReference>
<comment type="caution">
    <text evidence="4">The sequence shown here is derived from an EMBL/GenBank/DDBJ whole genome shotgun (WGS) entry which is preliminary data.</text>
</comment>
<feature type="domain" description="Topo IA-type catalytic" evidence="3">
    <location>
        <begin position="105"/>
        <end position="272"/>
    </location>
</feature>
<evidence type="ECO:0000259" key="3">
    <source>
        <dbReference type="PROSITE" id="PS52039"/>
    </source>
</evidence>
<dbReference type="Pfam" id="PF01131">
    <property type="entry name" value="Topoisom_bac"/>
    <property type="match status" value="1"/>
</dbReference>
<dbReference type="InterPro" id="IPR003601">
    <property type="entry name" value="Topo_IA_2"/>
</dbReference>
<evidence type="ECO:0000313" key="4">
    <source>
        <dbReference type="EMBL" id="CAI8012281.1"/>
    </source>
</evidence>
<dbReference type="GO" id="GO:0003917">
    <property type="term" value="F:DNA topoisomerase type I (single strand cut, ATP-independent) activity"/>
    <property type="evidence" value="ECO:0007669"/>
    <property type="project" value="InterPro"/>
</dbReference>
<dbReference type="InterPro" id="IPR013825">
    <property type="entry name" value="Topo_IA_cen_sub2"/>
</dbReference>
<dbReference type="PROSITE" id="PS52039">
    <property type="entry name" value="TOPO_IA_2"/>
    <property type="match status" value="1"/>
</dbReference>
<dbReference type="GO" id="GO:0003677">
    <property type="term" value="F:DNA binding"/>
    <property type="evidence" value="ECO:0007669"/>
    <property type="project" value="InterPro"/>
</dbReference>
<dbReference type="InterPro" id="IPR000380">
    <property type="entry name" value="Topo_IA"/>
</dbReference>
<accession>A0AA35WCK0</accession>
<keyword evidence="1" id="KW-0413">Isomerase</keyword>
<dbReference type="Gene3D" id="1.10.460.10">
    <property type="entry name" value="Topoisomerase I, domain 2"/>
    <property type="match status" value="1"/>
</dbReference>
<dbReference type="PANTHER" id="PTHR42785">
    <property type="entry name" value="DNA TOPOISOMERASE, TYPE IA, CORE"/>
    <property type="match status" value="1"/>
</dbReference>
<sequence>MCATCPTRRQRAKKASTECEIDDEGFHPTYTVMADKKKIITQLRKASKDADVVYLATDPDREGEAISWHLLEAANIAKSKVKRVVFHEITREAINEAFEHPRELDYNLIDAQQARRILDRLVGYRLSPVLWGKVKRGLSAGRVQSVALRLVVDREREIGAFVPVEYWSIESTLAKKLLNGSKRIDFKAALHSLKGKKRIEISDGERASEIVTDLEGAEYSVVSVRRRETRRRPAAPFITSTMQQEASRKLRFTARRTMQVAQQSVRGNIDRL</sequence>
<dbReference type="InterPro" id="IPR023405">
    <property type="entry name" value="Topo_IA_core_domain"/>
</dbReference>
<dbReference type="EMBL" id="CASHTH010001174">
    <property type="protein sequence ID" value="CAI8012281.1"/>
    <property type="molecule type" value="Genomic_DNA"/>
</dbReference>
<dbReference type="SMART" id="SM00436">
    <property type="entry name" value="TOP1Bc"/>
    <property type="match status" value="1"/>
</dbReference>
<dbReference type="Gene3D" id="2.70.20.10">
    <property type="entry name" value="Topoisomerase I, domain 3"/>
    <property type="match status" value="1"/>
</dbReference>
<dbReference type="Gene3D" id="1.10.290.10">
    <property type="entry name" value="Topoisomerase I, domain 4"/>
    <property type="match status" value="1"/>
</dbReference>
<dbReference type="GO" id="GO:0006265">
    <property type="term" value="P:DNA topological change"/>
    <property type="evidence" value="ECO:0007669"/>
    <property type="project" value="InterPro"/>
</dbReference>
<dbReference type="InterPro" id="IPR013824">
    <property type="entry name" value="Topo_IA_cen_sub1"/>
</dbReference>
<dbReference type="InterPro" id="IPR006171">
    <property type="entry name" value="TOPRIM_dom"/>
</dbReference>
<dbReference type="InterPro" id="IPR013826">
    <property type="entry name" value="Topo_IA_cen_sub3"/>
</dbReference>
<dbReference type="Gene3D" id="3.40.50.140">
    <property type="match status" value="1"/>
</dbReference>
<dbReference type="Pfam" id="PF01751">
    <property type="entry name" value="Toprim"/>
    <property type="match status" value="1"/>
</dbReference>
<feature type="domain" description="Toprim" evidence="2">
    <location>
        <begin position="1"/>
        <end position="89"/>
    </location>
</feature>
<dbReference type="PROSITE" id="PS50880">
    <property type="entry name" value="TOPRIM"/>
    <property type="match status" value="1"/>
</dbReference>